<gene>
    <name evidence="1" type="ORF">OESDEN_17121</name>
</gene>
<reference evidence="1 2" key="1">
    <citation type="submission" date="2014-03" db="EMBL/GenBank/DDBJ databases">
        <title>Draft genome of the hookworm Oesophagostomum dentatum.</title>
        <authorList>
            <person name="Mitreva M."/>
        </authorList>
    </citation>
    <scope>NUCLEOTIDE SEQUENCE [LARGE SCALE GENOMIC DNA]</scope>
    <source>
        <strain evidence="1 2">OD-Hann</strain>
    </source>
</reference>
<evidence type="ECO:0000313" key="1">
    <source>
        <dbReference type="EMBL" id="KHJ83182.1"/>
    </source>
</evidence>
<name>A0A0B1SI57_OESDE</name>
<protein>
    <submittedName>
        <fullName evidence="1">Uncharacterized protein</fullName>
    </submittedName>
</protein>
<dbReference type="AlphaFoldDB" id="A0A0B1SI57"/>
<keyword evidence="2" id="KW-1185">Reference proteome</keyword>
<dbReference type="EMBL" id="KN574721">
    <property type="protein sequence ID" value="KHJ83182.1"/>
    <property type="molecule type" value="Genomic_DNA"/>
</dbReference>
<organism evidence="1 2">
    <name type="scientific">Oesophagostomum dentatum</name>
    <name type="common">Nodular worm</name>
    <dbReference type="NCBI Taxonomy" id="61180"/>
    <lineage>
        <taxon>Eukaryota</taxon>
        <taxon>Metazoa</taxon>
        <taxon>Ecdysozoa</taxon>
        <taxon>Nematoda</taxon>
        <taxon>Chromadorea</taxon>
        <taxon>Rhabditida</taxon>
        <taxon>Rhabditina</taxon>
        <taxon>Rhabditomorpha</taxon>
        <taxon>Strongyloidea</taxon>
        <taxon>Strongylidae</taxon>
        <taxon>Oesophagostomum</taxon>
    </lineage>
</organism>
<proteinExistence type="predicted"/>
<accession>A0A0B1SI57</accession>
<dbReference type="Proteomes" id="UP000053660">
    <property type="component" value="Unassembled WGS sequence"/>
</dbReference>
<sequence>MALFGRRMKRTAIRWHASYGAFAEKAPWPKYIPIGGVDCKR</sequence>
<evidence type="ECO:0000313" key="2">
    <source>
        <dbReference type="Proteomes" id="UP000053660"/>
    </source>
</evidence>